<feature type="domain" description="FHA" evidence="2">
    <location>
        <begin position="50"/>
        <end position="114"/>
    </location>
</feature>
<gene>
    <name evidence="3" type="ORF">DDE83_003284</name>
</gene>
<organism evidence="3 4">
    <name type="scientific">Stemphylium lycopersici</name>
    <name type="common">Tomato gray leaf spot disease fungus</name>
    <name type="synonym">Thyrospora lycopersici</name>
    <dbReference type="NCBI Taxonomy" id="183478"/>
    <lineage>
        <taxon>Eukaryota</taxon>
        <taxon>Fungi</taxon>
        <taxon>Dikarya</taxon>
        <taxon>Ascomycota</taxon>
        <taxon>Pezizomycotina</taxon>
        <taxon>Dothideomycetes</taxon>
        <taxon>Pleosporomycetidae</taxon>
        <taxon>Pleosporales</taxon>
        <taxon>Pleosporineae</taxon>
        <taxon>Pleosporaceae</taxon>
        <taxon>Stemphylium</taxon>
    </lineage>
</organism>
<feature type="compositionally biased region" description="Acidic residues" evidence="1">
    <location>
        <begin position="205"/>
        <end position="226"/>
    </location>
</feature>
<feature type="compositionally biased region" description="Acidic residues" evidence="1">
    <location>
        <begin position="326"/>
        <end position="346"/>
    </location>
</feature>
<feature type="compositionally biased region" description="Polar residues" evidence="1">
    <location>
        <begin position="407"/>
        <end position="418"/>
    </location>
</feature>
<evidence type="ECO:0000259" key="2">
    <source>
        <dbReference type="PROSITE" id="PS50006"/>
    </source>
</evidence>
<protein>
    <submittedName>
        <fullName evidence="3">Fha domain protein</fullName>
    </submittedName>
</protein>
<dbReference type="Gene3D" id="2.60.200.20">
    <property type="match status" value="1"/>
</dbReference>
<sequence>MASCKHPFHQPAMLYSTLTDLPAFRIVLRDVKRYDTYETREFDLSLNSTFPIGRASSNVSKKELMAAPHNAYIDSPVISRQHALLSANSTSGFPEVYLSDQGSMHGTILNGKRLPAKTPTKLKYGDEIQFGTDVNRNEGMSPRRPFITHPSTDPKLTSYTEFFVARKYVFESQLSRPFSLGFTVPDAESEDDEVQHGYSKTDPLVIDDSDAASDQSDKEEEEEAEEAEVTMAMTEILEQNPPVEPSGLVPEEYPESAMRTTLVDERYDDGDLGYPDVVVAPRFVPSLQRDDSLNPQSPSLASLEDEAHALGTDFDSEDASIGSSEVDSDADPEIRDSEDDMDEVDESQPIAASTAQEARCSMGGEPSASTNPANLMLRQVYNFEGTTSGPSQLPRFDQFGWQRTHRSGNTGADVSSNGAAAPPLPPRPSSTAASWGELYNSFGNSDVQGWYSDETPQPNYLGTNFGDRPSLFSPAPPPSVPEIMNAHPPVPPYQYPKQVFQADRLQTPPPVPEWDGETCTPLQPGRRTKVSIEEIVEEQPPTPESVNNMKRKADVLEEEPEVVLEEVMIAEQPREDSMAPAPVVDNATAQTSVAIAQRPKRTPRSIMSKVLKKATYPLLGATGAVVSFALLSTLPDTFFV</sequence>
<evidence type="ECO:0000256" key="1">
    <source>
        <dbReference type="SAM" id="MobiDB-lite"/>
    </source>
</evidence>
<feature type="region of interest" description="Disordered" evidence="1">
    <location>
        <begin position="133"/>
        <end position="152"/>
    </location>
</feature>
<reference evidence="4" key="1">
    <citation type="submission" date="2018-05" db="EMBL/GenBank/DDBJ databases">
        <title>Draft genome sequence of Stemphylium lycopersici strain CIDEFI 213.</title>
        <authorList>
            <person name="Medina R."/>
            <person name="Franco M.E.E."/>
            <person name="Lucentini C.G."/>
            <person name="Saparrat M.C.N."/>
            <person name="Balatti P.A."/>
        </authorList>
    </citation>
    <scope>NUCLEOTIDE SEQUENCE [LARGE SCALE GENOMIC DNA]</scope>
    <source>
        <strain evidence="4">CIDEFI 213</strain>
    </source>
</reference>
<dbReference type="InterPro" id="IPR051176">
    <property type="entry name" value="Cent_Immune-Sig_Mod"/>
</dbReference>
<dbReference type="AlphaFoldDB" id="A0A364N7I0"/>
<feature type="region of interest" description="Disordered" evidence="1">
    <location>
        <begin position="386"/>
        <end position="435"/>
    </location>
</feature>
<evidence type="ECO:0000313" key="3">
    <source>
        <dbReference type="EMBL" id="RAR13285.1"/>
    </source>
</evidence>
<dbReference type="InterPro" id="IPR000253">
    <property type="entry name" value="FHA_dom"/>
</dbReference>
<name>A0A364N7I0_STELY</name>
<keyword evidence="4" id="KW-1185">Reference proteome</keyword>
<feature type="region of interest" description="Disordered" evidence="1">
    <location>
        <begin position="286"/>
        <end position="373"/>
    </location>
</feature>
<dbReference type="STRING" id="183478.A0A364N7I0"/>
<dbReference type="Pfam" id="PF00498">
    <property type="entry name" value="FHA"/>
    <property type="match status" value="1"/>
</dbReference>
<evidence type="ECO:0000313" key="4">
    <source>
        <dbReference type="Proteomes" id="UP000249619"/>
    </source>
</evidence>
<dbReference type="GO" id="GO:0005737">
    <property type="term" value="C:cytoplasm"/>
    <property type="evidence" value="ECO:0007669"/>
    <property type="project" value="TreeGrafter"/>
</dbReference>
<dbReference type="PANTHER" id="PTHR15715:SF37">
    <property type="entry name" value="LD47843P"/>
    <property type="match status" value="1"/>
</dbReference>
<dbReference type="SUPFAM" id="SSF49879">
    <property type="entry name" value="SMAD/FHA domain"/>
    <property type="match status" value="1"/>
</dbReference>
<dbReference type="Proteomes" id="UP000249619">
    <property type="component" value="Unassembled WGS sequence"/>
</dbReference>
<dbReference type="SMART" id="SM00240">
    <property type="entry name" value="FHA"/>
    <property type="match status" value="1"/>
</dbReference>
<dbReference type="EMBL" id="QGDH01000037">
    <property type="protein sequence ID" value="RAR13285.1"/>
    <property type="molecule type" value="Genomic_DNA"/>
</dbReference>
<dbReference type="InterPro" id="IPR008984">
    <property type="entry name" value="SMAD_FHA_dom_sf"/>
</dbReference>
<dbReference type="PANTHER" id="PTHR15715">
    <property type="entry name" value="CENTROSOMAL PROTEIN OF 170 KDA"/>
    <property type="match status" value="1"/>
</dbReference>
<feature type="region of interest" description="Disordered" evidence="1">
    <location>
        <begin position="187"/>
        <end position="226"/>
    </location>
</feature>
<accession>A0A364N7I0</accession>
<comment type="caution">
    <text evidence="3">The sequence shown here is derived from an EMBL/GenBank/DDBJ whole genome shotgun (WGS) entry which is preliminary data.</text>
</comment>
<proteinExistence type="predicted"/>
<dbReference type="PROSITE" id="PS50006">
    <property type="entry name" value="FHA_DOMAIN"/>
    <property type="match status" value="1"/>
</dbReference>